<feature type="domain" description="MurNAc-LAA" evidence="5">
    <location>
        <begin position="240"/>
        <end position="395"/>
    </location>
</feature>
<dbReference type="Gene3D" id="2.60.40.3500">
    <property type="match status" value="1"/>
</dbReference>
<evidence type="ECO:0000256" key="1">
    <source>
        <dbReference type="ARBA" id="ARBA00001561"/>
    </source>
</evidence>
<evidence type="ECO:0000256" key="2">
    <source>
        <dbReference type="ARBA" id="ARBA00011901"/>
    </source>
</evidence>
<dbReference type="PANTHER" id="PTHR30404">
    <property type="entry name" value="N-ACETYLMURAMOYL-L-ALANINE AMIDASE"/>
    <property type="match status" value="1"/>
</dbReference>
<protein>
    <recommendedName>
        <fullName evidence="2">N-acetylmuramoyl-L-alanine amidase</fullName>
        <ecNumber evidence="2">3.5.1.28</ecNumber>
    </recommendedName>
</protein>
<dbReference type="Pfam" id="PF11741">
    <property type="entry name" value="AMIN"/>
    <property type="match status" value="1"/>
</dbReference>
<dbReference type="Pfam" id="PF01520">
    <property type="entry name" value="Amidase_3"/>
    <property type="match status" value="1"/>
</dbReference>
<gene>
    <name evidence="6" type="ORF">GH815_05160</name>
</gene>
<dbReference type="InterPro" id="IPR050695">
    <property type="entry name" value="N-acetylmuramoyl_amidase_3"/>
</dbReference>
<dbReference type="SMART" id="SM00646">
    <property type="entry name" value="Ami_3"/>
    <property type="match status" value="1"/>
</dbReference>
<feature type="signal peptide" evidence="4">
    <location>
        <begin position="1"/>
        <end position="25"/>
    </location>
</feature>
<keyword evidence="7" id="KW-1185">Reference proteome</keyword>
<keyword evidence="3" id="KW-0378">Hydrolase</keyword>
<dbReference type="GO" id="GO:0009253">
    <property type="term" value="P:peptidoglycan catabolic process"/>
    <property type="evidence" value="ECO:0007669"/>
    <property type="project" value="InterPro"/>
</dbReference>
<evidence type="ECO:0000313" key="6">
    <source>
        <dbReference type="EMBL" id="MRH20374.1"/>
    </source>
</evidence>
<organism evidence="6 7">
    <name type="scientific">Rhodovulum strictum</name>
    <dbReference type="NCBI Taxonomy" id="58314"/>
    <lineage>
        <taxon>Bacteria</taxon>
        <taxon>Pseudomonadati</taxon>
        <taxon>Pseudomonadota</taxon>
        <taxon>Alphaproteobacteria</taxon>
        <taxon>Rhodobacterales</taxon>
        <taxon>Paracoccaceae</taxon>
        <taxon>Rhodovulum</taxon>
    </lineage>
</organism>
<dbReference type="AlphaFoldDB" id="A0A844B7L2"/>
<proteinExistence type="predicted"/>
<accession>A0A844B7L2</accession>
<comment type="catalytic activity">
    <reaction evidence="1">
        <text>Hydrolyzes the link between N-acetylmuramoyl residues and L-amino acid residues in certain cell-wall glycopeptides.</text>
        <dbReference type="EC" id="3.5.1.28"/>
    </reaction>
</comment>
<dbReference type="EC" id="3.5.1.28" evidence="2"/>
<dbReference type="SUPFAM" id="SSF53187">
    <property type="entry name" value="Zn-dependent exopeptidases"/>
    <property type="match status" value="1"/>
</dbReference>
<dbReference type="InterPro" id="IPR002508">
    <property type="entry name" value="MurNAc-LAA_cat"/>
</dbReference>
<dbReference type="Gene3D" id="3.40.630.40">
    <property type="entry name" value="Zn-dependent exopeptidases"/>
    <property type="match status" value="1"/>
</dbReference>
<reference evidence="6 7" key="1">
    <citation type="submission" date="2019-11" db="EMBL/GenBank/DDBJ databases">
        <title>Draft Whole-Genome sequence of the marine photosynthetic bacterium Rhodovulum strictum DSM 11289.</title>
        <authorList>
            <person name="Kyndt J.A."/>
            <person name="Meyer T.E."/>
        </authorList>
    </citation>
    <scope>NUCLEOTIDE SEQUENCE [LARGE SCALE GENOMIC DNA]</scope>
    <source>
        <strain evidence="6 7">DSM 11289</strain>
    </source>
</reference>
<dbReference type="InterPro" id="IPR021731">
    <property type="entry name" value="AMIN_dom"/>
</dbReference>
<dbReference type="GO" id="GO:0008745">
    <property type="term" value="F:N-acetylmuramoyl-L-alanine amidase activity"/>
    <property type="evidence" value="ECO:0007669"/>
    <property type="project" value="UniProtKB-EC"/>
</dbReference>
<dbReference type="PANTHER" id="PTHR30404:SF0">
    <property type="entry name" value="N-ACETYLMURAMOYL-L-ALANINE AMIDASE AMIC"/>
    <property type="match status" value="1"/>
</dbReference>
<dbReference type="EMBL" id="WJPO01000005">
    <property type="protein sequence ID" value="MRH20374.1"/>
    <property type="molecule type" value="Genomic_DNA"/>
</dbReference>
<sequence length="410" mass="43519">MRHPLSVLRLVALVLGLAAPALVLAQERTALARPDAANSRVADAGAGVALVLDLSQPVPYRVYMLDNPPRLVADFREVDWRGTDPAKLVATGRVVAARAGALQPGWSRLVLELGGPFVIETAQMARDRASGRALLSVRLTPTDPASFAAAARPPAAALWGLPPPEELAPPQRRQDGTRPLRVVLDPGHGGIDPGAERGGLRESDLMLSFARELAEALIRAGHEPVLTRDGDHFVPLETRIDIARAARGDLFISLHADALADGQASGGTVYTLSDTASDKASALLAERHDRDALLAGVDLTDKDDEIATLLMDIARTETAPRADRLADAIVAGLQAHVGGLHKRPRLSAGFSVLKSPDIPSVLVELGFLSSERDRRNLVSPEWRARAIAGIVAAIGEWAAEDAAQAALLRR</sequence>
<name>A0A844B7L2_9RHOB</name>
<comment type="caution">
    <text evidence="6">The sequence shown here is derived from an EMBL/GenBank/DDBJ whole genome shotgun (WGS) entry which is preliminary data.</text>
</comment>
<evidence type="ECO:0000256" key="3">
    <source>
        <dbReference type="ARBA" id="ARBA00022801"/>
    </source>
</evidence>
<dbReference type="GO" id="GO:0030288">
    <property type="term" value="C:outer membrane-bounded periplasmic space"/>
    <property type="evidence" value="ECO:0007669"/>
    <property type="project" value="TreeGrafter"/>
</dbReference>
<evidence type="ECO:0000313" key="7">
    <source>
        <dbReference type="Proteomes" id="UP000466730"/>
    </source>
</evidence>
<keyword evidence="4" id="KW-0732">Signal</keyword>
<dbReference type="RefSeq" id="WP_153747689.1">
    <property type="nucleotide sequence ID" value="NZ_BAAADI010000026.1"/>
</dbReference>
<feature type="chain" id="PRO_5033049759" description="N-acetylmuramoyl-L-alanine amidase" evidence="4">
    <location>
        <begin position="26"/>
        <end position="410"/>
    </location>
</feature>
<dbReference type="OrthoDB" id="9806267at2"/>
<dbReference type="Proteomes" id="UP000466730">
    <property type="component" value="Unassembled WGS sequence"/>
</dbReference>
<evidence type="ECO:0000256" key="4">
    <source>
        <dbReference type="SAM" id="SignalP"/>
    </source>
</evidence>
<evidence type="ECO:0000259" key="5">
    <source>
        <dbReference type="SMART" id="SM00646"/>
    </source>
</evidence>
<dbReference type="CDD" id="cd02696">
    <property type="entry name" value="MurNAc-LAA"/>
    <property type="match status" value="1"/>
</dbReference>